<dbReference type="EMBL" id="BAABIK010000029">
    <property type="protein sequence ID" value="GAA4953221.1"/>
    <property type="molecule type" value="Genomic_DNA"/>
</dbReference>
<dbReference type="Proteomes" id="UP001499993">
    <property type="component" value="Unassembled WGS sequence"/>
</dbReference>
<reference evidence="2" key="1">
    <citation type="journal article" date="2019" name="Int. J. Syst. Evol. Microbiol.">
        <title>The Global Catalogue of Microorganisms (GCM) 10K type strain sequencing project: providing services to taxonomists for standard genome sequencing and annotation.</title>
        <authorList>
            <consortium name="The Broad Institute Genomics Platform"/>
            <consortium name="The Broad Institute Genome Sequencing Center for Infectious Disease"/>
            <person name="Wu L."/>
            <person name="Ma J."/>
        </authorList>
    </citation>
    <scope>NUCLEOTIDE SEQUENCE [LARGE SCALE GENOMIC DNA]</scope>
    <source>
        <strain evidence="2">JCM 18123</strain>
    </source>
</reference>
<name>A0ABP9GTP0_9ACTN</name>
<sequence>MAERIIMAFGIVADTRSKTDVAPQAWTNGTERGALGAPLRLRHERVQSGPADVAVRAGRVRTRWTLRRVRGPHRVTA</sequence>
<proteinExistence type="predicted"/>
<keyword evidence="2" id="KW-1185">Reference proteome</keyword>
<organism evidence="1 2">
    <name type="scientific">Streptomonospora halophila</name>
    <dbReference type="NCBI Taxonomy" id="427369"/>
    <lineage>
        <taxon>Bacteria</taxon>
        <taxon>Bacillati</taxon>
        <taxon>Actinomycetota</taxon>
        <taxon>Actinomycetes</taxon>
        <taxon>Streptosporangiales</taxon>
        <taxon>Nocardiopsidaceae</taxon>
        <taxon>Streptomonospora</taxon>
    </lineage>
</organism>
<accession>A0ABP9GTP0</accession>
<evidence type="ECO:0000313" key="2">
    <source>
        <dbReference type="Proteomes" id="UP001499993"/>
    </source>
</evidence>
<evidence type="ECO:0000313" key="1">
    <source>
        <dbReference type="EMBL" id="GAA4953221.1"/>
    </source>
</evidence>
<protein>
    <submittedName>
        <fullName evidence="1">Uncharacterized protein</fullName>
    </submittedName>
</protein>
<gene>
    <name evidence="1" type="ORF">GCM10023224_42600</name>
</gene>
<comment type="caution">
    <text evidence="1">The sequence shown here is derived from an EMBL/GenBank/DDBJ whole genome shotgun (WGS) entry which is preliminary data.</text>
</comment>